<evidence type="ECO:0000256" key="4">
    <source>
        <dbReference type="SAM" id="SignalP"/>
    </source>
</evidence>
<evidence type="ECO:0000256" key="3">
    <source>
        <dbReference type="SAM" id="MobiDB-lite"/>
    </source>
</evidence>
<feature type="domain" description="Plastocyanin-like" evidence="5">
    <location>
        <begin position="573"/>
        <end position="677"/>
    </location>
</feature>
<reference evidence="7 8" key="1">
    <citation type="submission" date="2018-04" db="EMBL/GenBank/DDBJ databases">
        <title>The genome sequence of Caulobacter sp. 744.</title>
        <authorList>
            <person name="Gao J."/>
            <person name="Sun J."/>
        </authorList>
    </citation>
    <scope>NUCLEOTIDE SEQUENCE [LARGE SCALE GENOMIC DNA]</scope>
    <source>
        <strain evidence="7 8">774</strain>
    </source>
</reference>
<proteinExistence type="predicted"/>
<dbReference type="SUPFAM" id="SSF49503">
    <property type="entry name" value="Cupredoxins"/>
    <property type="match status" value="2"/>
</dbReference>
<dbReference type="Pfam" id="PF07732">
    <property type="entry name" value="Cu-oxidase_3"/>
    <property type="match status" value="1"/>
</dbReference>
<dbReference type="PANTHER" id="PTHR11709">
    <property type="entry name" value="MULTI-COPPER OXIDASE"/>
    <property type="match status" value="1"/>
</dbReference>
<evidence type="ECO:0000256" key="2">
    <source>
        <dbReference type="ARBA" id="ARBA00023002"/>
    </source>
</evidence>
<keyword evidence="8" id="KW-1185">Reference proteome</keyword>
<dbReference type="PROSITE" id="PS00079">
    <property type="entry name" value="MULTICOPPER_OXIDASE1"/>
    <property type="match status" value="1"/>
</dbReference>
<dbReference type="PROSITE" id="PS00080">
    <property type="entry name" value="MULTICOPPER_OXIDASE2"/>
    <property type="match status" value="1"/>
</dbReference>
<dbReference type="Proteomes" id="UP000245073">
    <property type="component" value="Unassembled WGS sequence"/>
</dbReference>
<dbReference type="InterPro" id="IPR011707">
    <property type="entry name" value="Cu-oxidase-like_N"/>
</dbReference>
<evidence type="ECO:0000259" key="5">
    <source>
        <dbReference type="Pfam" id="PF07731"/>
    </source>
</evidence>
<feature type="chain" id="PRO_5015674807" description="Multicopper oxidase with three cupredoxin domains (Includes cell division protein FtsP and spore coat protein CotA)" evidence="4">
    <location>
        <begin position="23"/>
        <end position="709"/>
    </location>
</feature>
<dbReference type="CDD" id="cd13853">
    <property type="entry name" value="CuRO_1_Tth-MCO_like"/>
    <property type="match status" value="1"/>
</dbReference>
<dbReference type="GO" id="GO:0005507">
    <property type="term" value="F:copper ion binding"/>
    <property type="evidence" value="ECO:0007669"/>
    <property type="project" value="InterPro"/>
</dbReference>
<dbReference type="PANTHER" id="PTHR11709:SF2">
    <property type="entry name" value="MULTICOPPER OXIDASE LPR1"/>
    <property type="match status" value="1"/>
</dbReference>
<protein>
    <recommendedName>
        <fullName evidence="9">Multicopper oxidase with three cupredoxin domains (Includes cell division protein FtsP and spore coat protein CotA)</fullName>
    </recommendedName>
</protein>
<dbReference type="InterPro" id="IPR045087">
    <property type="entry name" value="Cu-oxidase_fam"/>
</dbReference>
<dbReference type="EMBL" id="QDKQ01000069">
    <property type="protein sequence ID" value="PVM83476.1"/>
    <property type="molecule type" value="Genomic_DNA"/>
</dbReference>
<sequence>MKLALWGGAIAVLSIAAGTASAQQASSSAPPILTTVAPGEVSSEALVTPVGVLEPPSNEDEVEADLDVVLLKSRIWNPNSGKVLGKDRYEGDFDEVELRAYRDRKHPAAPERPYVAPVLVSRPGQTVRIKIRNLLPPDPGCPGHPADINKPHCYNTTNLHSHGLWISPAGISDNVLRQLPPNPDFTYEYEYNIPGDHPAGTFWYHPHVHGSTAIQVSSGLAGALVIKGERPPAWDAADAATPAEQRKIRSGDVDLLLKSAPDYVFVLQQIQYACRDPANWNKPRGRVPAKTENDTPQQWYCNTGEKGVLDDYDLIGGSRWGASGRFTTVNGASVKLLQQKAVTGVPERWRLIHGGVADTVKVSIRKQIGKASLTELAKVGAEGQDALIDKQCAPSAQSVPQFEIAADGLTREAMLERATTIMQPGYRSDILVSFPEPGAYCVIDESIKVAQEGVEGSVARRQLLFVVDVAPGKVEAPRQAVTELLLKGAADLKLDPGLAERISGHLKSGLLTEFKAHESLLSAKIDNEQPLLFSLGAGRDRLPDGKLGPEVGAGIGRTPTTIRRFNANDFERTLVLGDTDRWILKVDSGKGFHTGHPFHIHVNPFEVESVIKNGVDLTRDPASEYYGLKGVFKDTLFVEVDAEVIVRSHYARYIGDFVLHCHILNHEDVGMMEMVRIADRGPDGKPMALGHGLTDVASPEGAARPHTGH</sequence>
<dbReference type="AlphaFoldDB" id="A0A2T9JIJ8"/>
<keyword evidence="2" id="KW-0560">Oxidoreductase</keyword>
<feature type="signal peptide" evidence="4">
    <location>
        <begin position="1"/>
        <end position="22"/>
    </location>
</feature>
<evidence type="ECO:0000259" key="6">
    <source>
        <dbReference type="Pfam" id="PF07732"/>
    </source>
</evidence>
<gene>
    <name evidence="7" type="ORF">DDF67_21325</name>
</gene>
<keyword evidence="4" id="KW-0732">Signal</keyword>
<dbReference type="InterPro" id="IPR008972">
    <property type="entry name" value="Cupredoxin"/>
</dbReference>
<name>A0A2T9JIJ8_9CAUL</name>
<keyword evidence="1" id="KW-0479">Metal-binding</keyword>
<organism evidence="7 8">
    <name type="scientific">Caulobacter endophyticus</name>
    <dbReference type="NCBI Taxonomy" id="2172652"/>
    <lineage>
        <taxon>Bacteria</taxon>
        <taxon>Pseudomonadati</taxon>
        <taxon>Pseudomonadota</taxon>
        <taxon>Alphaproteobacteria</taxon>
        <taxon>Caulobacterales</taxon>
        <taxon>Caulobacteraceae</taxon>
        <taxon>Caulobacter</taxon>
    </lineage>
</organism>
<evidence type="ECO:0000256" key="1">
    <source>
        <dbReference type="ARBA" id="ARBA00022723"/>
    </source>
</evidence>
<evidence type="ECO:0000313" key="8">
    <source>
        <dbReference type="Proteomes" id="UP000245073"/>
    </source>
</evidence>
<feature type="domain" description="Plastocyanin-like" evidence="6">
    <location>
        <begin position="154"/>
        <end position="229"/>
    </location>
</feature>
<dbReference type="InterPro" id="IPR002355">
    <property type="entry name" value="Cu_oxidase_Cu_BS"/>
</dbReference>
<evidence type="ECO:0000313" key="7">
    <source>
        <dbReference type="EMBL" id="PVM83476.1"/>
    </source>
</evidence>
<dbReference type="Pfam" id="PF07731">
    <property type="entry name" value="Cu-oxidase_2"/>
    <property type="match status" value="1"/>
</dbReference>
<dbReference type="OrthoDB" id="9757546at2"/>
<dbReference type="RefSeq" id="WP_109102827.1">
    <property type="nucleotide sequence ID" value="NZ_QDKQ01000069.1"/>
</dbReference>
<dbReference type="Gene3D" id="2.60.40.420">
    <property type="entry name" value="Cupredoxins - blue copper proteins"/>
    <property type="match status" value="3"/>
</dbReference>
<evidence type="ECO:0008006" key="9">
    <source>
        <dbReference type="Google" id="ProtNLM"/>
    </source>
</evidence>
<comment type="caution">
    <text evidence="7">The sequence shown here is derived from an EMBL/GenBank/DDBJ whole genome shotgun (WGS) entry which is preliminary data.</text>
</comment>
<accession>A0A2T9JIJ8</accession>
<dbReference type="InterPro" id="IPR033138">
    <property type="entry name" value="Cu_oxidase_CS"/>
</dbReference>
<feature type="region of interest" description="Disordered" evidence="3">
    <location>
        <begin position="688"/>
        <end position="709"/>
    </location>
</feature>
<dbReference type="InterPro" id="IPR011706">
    <property type="entry name" value="Cu-oxidase_C"/>
</dbReference>
<dbReference type="GO" id="GO:0016491">
    <property type="term" value="F:oxidoreductase activity"/>
    <property type="evidence" value="ECO:0007669"/>
    <property type="project" value="UniProtKB-KW"/>
</dbReference>